<dbReference type="Proteomes" id="UP000735302">
    <property type="component" value="Unassembled WGS sequence"/>
</dbReference>
<dbReference type="AlphaFoldDB" id="A0AAV3Y5H2"/>
<keyword evidence="2" id="KW-1185">Reference proteome</keyword>
<evidence type="ECO:0000313" key="1">
    <source>
        <dbReference type="EMBL" id="GFN78031.1"/>
    </source>
</evidence>
<accession>A0AAV3Y5H2</accession>
<reference evidence="1 2" key="1">
    <citation type="journal article" date="2021" name="Elife">
        <title>Chloroplast acquisition without the gene transfer in kleptoplastic sea slugs, Plakobranchus ocellatus.</title>
        <authorList>
            <person name="Maeda T."/>
            <person name="Takahashi S."/>
            <person name="Yoshida T."/>
            <person name="Shimamura S."/>
            <person name="Takaki Y."/>
            <person name="Nagai Y."/>
            <person name="Toyoda A."/>
            <person name="Suzuki Y."/>
            <person name="Arimoto A."/>
            <person name="Ishii H."/>
            <person name="Satoh N."/>
            <person name="Nishiyama T."/>
            <person name="Hasebe M."/>
            <person name="Maruyama T."/>
            <person name="Minagawa J."/>
            <person name="Obokata J."/>
            <person name="Shigenobu S."/>
        </authorList>
    </citation>
    <scope>NUCLEOTIDE SEQUENCE [LARGE SCALE GENOMIC DNA]</scope>
</reference>
<sequence length="116" mass="13250">MCKHHVSISLAKPSRQRPLLPAAATTALAGTTTMSIVLDKCSDRPHNKLTSCGVSNQKFVLRIARALLYYMIVRTDWRRQPDMHGGQREYCSRITALTHATKENGKWLVDRERMER</sequence>
<organism evidence="1 2">
    <name type="scientific">Plakobranchus ocellatus</name>
    <dbReference type="NCBI Taxonomy" id="259542"/>
    <lineage>
        <taxon>Eukaryota</taxon>
        <taxon>Metazoa</taxon>
        <taxon>Spiralia</taxon>
        <taxon>Lophotrochozoa</taxon>
        <taxon>Mollusca</taxon>
        <taxon>Gastropoda</taxon>
        <taxon>Heterobranchia</taxon>
        <taxon>Euthyneura</taxon>
        <taxon>Panpulmonata</taxon>
        <taxon>Sacoglossa</taxon>
        <taxon>Placobranchoidea</taxon>
        <taxon>Plakobranchidae</taxon>
        <taxon>Plakobranchus</taxon>
    </lineage>
</organism>
<evidence type="ECO:0000313" key="2">
    <source>
        <dbReference type="Proteomes" id="UP000735302"/>
    </source>
</evidence>
<protein>
    <submittedName>
        <fullName evidence="1">Uncharacterized protein</fullName>
    </submittedName>
</protein>
<dbReference type="EMBL" id="BLXT01000540">
    <property type="protein sequence ID" value="GFN78031.1"/>
    <property type="molecule type" value="Genomic_DNA"/>
</dbReference>
<gene>
    <name evidence="1" type="ORF">PoB_000453700</name>
</gene>
<proteinExistence type="predicted"/>
<comment type="caution">
    <text evidence="1">The sequence shown here is derived from an EMBL/GenBank/DDBJ whole genome shotgun (WGS) entry which is preliminary data.</text>
</comment>
<name>A0AAV3Y5H2_9GAST</name>